<dbReference type="InterPro" id="IPR036250">
    <property type="entry name" value="AcylCo_DH-like_C"/>
</dbReference>
<dbReference type="InterPro" id="IPR012258">
    <property type="entry name" value="Acyl-CoA_oxidase"/>
</dbReference>
<sequence>MCTMTITDRPADFSTRLNTDEFSVPHVAEPGFDEEVRDDLRQLIFGDHLALHRRVRDVIASLPDQPRSDITALEQAELAPALLKGALAGLGVSAREIAADTQLRGALCDWAQITAPRLLLILTGHFDLAMGAINRHGNDSSYQQQCLSELDDASAVGVLMLTELGGTNGADQKTTAVYDSDSDGFWITTPSMDAAKFMPNVASTAVPKTVVVTARLIVGGKDEGVLPFLIRLRTEDGLADGVQVVTLPDKAGAPMDHAIIRFDRAWVPRDALLGGEWARMDDQGRLQCDLTPRQRFHRAIGVLDNGRLDLANAAIASARAALVGTANYAAQRRPSRTLMADRDSVQQDLATGLAATLAVGTLGRVVRDMRSVPSTAGDDATHVLWPMLVKPLLSDTAAQVLATCRRRVAAQGALRNNHIADWISNVEAIATAEGENRIMAATAGRSAVVSTLQLPDTPEELPWYVRMLIDRELRLAREVETGIPDPASTSRGPESGAVALATATGERLAATALVIESRKASAHLARDVIASAAAAYALERIAAHALWFTAAPQISEVAAGLRQHQHVLLSNLPLILDSFEIELPGPIFAPNYIRAWQEYTGWHDGTFPALPGR</sequence>
<dbReference type="GO" id="GO:0003997">
    <property type="term" value="F:acyl-CoA oxidase activity"/>
    <property type="evidence" value="ECO:0007669"/>
    <property type="project" value="InterPro"/>
</dbReference>
<protein>
    <recommendedName>
        <fullName evidence="1">Acyl-CoA oxidase C-alpha1 domain-containing protein</fullName>
    </recommendedName>
</protein>
<dbReference type="GO" id="GO:0033540">
    <property type="term" value="P:fatty acid beta-oxidation using acyl-CoA oxidase"/>
    <property type="evidence" value="ECO:0007669"/>
    <property type="project" value="TreeGrafter"/>
</dbReference>
<dbReference type="InterPro" id="IPR055060">
    <property type="entry name" value="ACOX_C_alpha1"/>
</dbReference>
<dbReference type="SUPFAM" id="SSF56645">
    <property type="entry name" value="Acyl-CoA dehydrogenase NM domain-like"/>
    <property type="match status" value="1"/>
</dbReference>
<dbReference type="PANTHER" id="PTHR10909">
    <property type="entry name" value="ELECTRON TRANSPORT OXIDOREDUCTASE"/>
    <property type="match status" value="1"/>
</dbReference>
<evidence type="ECO:0000313" key="2">
    <source>
        <dbReference type="EMBL" id="PPJ35710.1"/>
    </source>
</evidence>
<dbReference type="InterPro" id="IPR046373">
    <property type="entry name" value="Acyl-CoA_Oxase/DH_mid-dom_sf"/>
</dbReference>
<dbReference type="GO" id="GO:0005504">
    <property type="term" value="F:fatty acid binding"/>
    <property type="evidence" value="ECO:0007669"/>
    <property type="project" value="TreeGrafter"/>
</dbReference>
<dbReference type="Gene3D" id="1.20.140.10">
    <property type="entry name" value="Butyryl-CoA Dehydrogenase, subunit A, domain 3"/>
    <property type="match status" value="1"/>
</dbReference>
<dbReference type="SUPFAM" id="SSF47203">
    <property type="entry name" value="Acyl-CoA dehydrogenase C-terminal domain-like"/>
    <property type="match status" value="1"/>
</dbReference>
<dbReference type="AlphaFoldDB" id="A0A2S6AKF4"/>
<dbReference type="GO" id="GO:0071949">
    <property type="term" value="F:FAD binding"/>
    <property type="evidence" value="ECO:0007669"/>
    <property type="project" value="InterPro"/>
</dbReference>
<feature type="domain" description="Acyl-CoA oxidase C-alpha1" evidence="1">
    <location>
        <begin position="306"/>
        <end position="446"/>
    </location>
</feature>
<evidence type="ECO:0000259" key="1">
    <source>
        <dbReference type="Pfam" id="PF22924"/>
    </source>
</evidence>
<dbReference type="InterPro" id="IPR009100">
    <property type="entry name" value="AcylCoA_DH/oxidase_NM_dom_sf"/>
</dbReference>
<name>A0A2S6AKF4_9NOCA</name>
<dbReference type="Proteomes" id="UP000239874">
    <property type="component" value="Unassembled WGS sequence"/>
</dbReference>
<dbReference type="GO" id="GO:0055088">
    <property type="term" value="P:lipid homeostasis"/>
    <property type="evidence" value="ECO:0007669"/>
    <property type="project" value="TreeGrafter"/>
</dbReference>
<proteinExistence type="predicted"/>
<reference evidence="2 3" key="1">
    <citation type="submission" date="2018-02" db="EMBL/GenBank/DDBJ databases">
        <title>8 Nocardia nova and 1 Nocardia cyriacigeorgica strain used for evolution to TMP-SMX.</title>
        <authorList>
            <person name="Mehta H."/>
            <person name="Weng J."/>
            <person name="Shamoo Y."/>
        </authorList>
    </citation>
    <scope>NUCLEOTIDE SEQUENCE [LARGE SCALE GENOMIC DNA]</scope>
    <source>
        <strain evidence="2 3">MDA3139</strain>
    </source>
</reference>
<gene>
    <name evidence="2" type="ORF">C5E45_24515</name>
</gene>
<organism evidence="2 3">
    <name type="scientific">Nocardia nova</name>
    <dbReference type="NCBI Taxonomy" id="37330"/>
    <lineage>
        <taxon>Bacteria</taxon>
        <taxon>Bacillati</taxon>
        <taxon>Actinomycetota</taxon>
        <taxon>Actinomycetes</taxon>
        <taxon>Mycobacteriales</taxon>
        <taxon>Nocardiaceae</taxon>
        <taxon>Nocardia</taxon>
    </lineage>
</organism>
<dbReference type="Pfam" id="PF22924">
    <property type="entry name" value="ACOX_C_alpha1"/>
    <property type="match status" value="1"/>
</dbReference>
<dbReference type="EMBL" id="PSZC01000019">
    <property type="protein sequence ID" value="PPJ35710.1"/>
    <property type="molecule type" value="Genomic_DNA"/>
</dbReference>
<accession>A0A2S6AKF4</accession>
<dbReference type="PANTHER" id="PTHR10909:SF382">
    <property type="entry name" value="ACYL-COENZYME A OXIDASE"/>
    <property type="match status" value="1"/>
</dbReference>
<comment type="caution">
    <text evidence="2">The sequence shown here is derived from an EMBL/GenBank/DDBJ whole genome shotgun (WGS) entry which is preliminary data.</text>
</comment>
<dbReference type="Gene3D" id="2.40.110.10">
    <property type="entry name" value="Butyryl-CoA Dehydrogenase, subunit A, domain 2"/>
    <property type="match status" value="1"/>
</dbReference>
<evidence type="ECO:0000313" key="3">
    <source>
        <dbReference type="Proteomes" id="UP000239874"/>
    </source>
</evidence>